<name>A0ABU3XGD5_9BACI</name>
<keyword evidence="1" id="KW-0282">Flagellum</keyword>
<comment type="caution">
    <text evidence="1">The sequence shown here is derived from an EMBL/GenBank/DDBJ whole genome shotgun (WGS) entry which is preliminary data.</text>
</comment>
<sequence>MADVLSQQEIDALLSALNSGELAASEVTEKKQKIKVYDFKHAMRYSKEQLRSITRIHENF</sequence>
<accession>A0ABU3XGD5</accession>
<evidence type="ECO:0000313" key="1">
    <source>
        <dbReference type="EMBL" id="MDV2686955.1"/>
    </source>
</evidence>
<proteinExistence type="predicted"/>
<keyword evidence="1" id="KW-0969">Cilium</keyword>
<dbReference type="EMBL" id="JAWJBA010000130">
    <property type="protein sequence ID" value="MDV2686955.1"/>
    <property type="molecule type" value="Genomic_DNA"/>
</dbReference>
<keyword evidence="2" id="KW-1185">Reference proteome</keyword>
<dbReference type="Proteomes" id="UP001287282">
    <property type="component" value="Unassembled WGS sequence"/>
</dbReference>
<dbReference type="PANTHER" id="PTHR30034:SF6">
    <property type="entry name" value="YOP PROTEINS TRANSLOCATION PROTEIN Q"/>
    <property type="match status" value="1"/>
</dbReference>
<dbReference type="PANTHER" id="PTHR30034">
    <property type="entry name" value="FLAGELLAR MOTOR SWITCH PROTEIN FLIM"/>
    <property type="match status" value="1"/>
</dbReference>
<gene>
    <name evidence="1" type="ORF">RYX56_21630</name>
</gene>
<evidence type="ECO:0000313" key="2">
    <source>
        <dbReference type="Proteomes" id="UP001287282"/>
    </source>
</evidence>
<reference evidence="1 2" key="1">
    <citation type="submission" date="2023-10" db="EMBL/GenBank/DDBJ databases">
        <title>Screening of Alkalihalobacillus lindianensis BZ-TG-R113 and Its Alleviation of Salt Stress on Rapeseed Growth.</title>
        <authorList>
            <person name="Zhao B."/>
            <person name="Guo T."/>
        </authorList>
    </citation>
    <scope>NUCLEOTIDE SEQUENCE [LARGE SCALE GENOMIC DNA]</scope>
    <source>
        <strain evidence="1 2">BZ-TG-R113</strain>
    </source>
</reference>
<organism evidence="1 2">
    <name type="scientific">Alkalihalophilus lindianensis</name>
    <dbReference type="NCBI Taxonomy" id="1630542"/>
    <lineage>
        <taxon>Bacteria</taxon>
        <taxon>Bacillati</taxon>
        <taxon>Bacillota</taxon>
        <taxon>Bacilli</taxon>
        <taxon>Bacillales</taxon>
        <taxon>Bacillaceae</taxon>
        <taxon>Alkalihalophilus</taxon>
    </lineage>
</organism>
<keyword evidence="1" id="KW-0966">Cell projection</keyword>
<feature type="non-terminal residue" evidence="1">
    <location>
        <position position="60"/>
    </location>
</feature>
<protein>
    <submittedName>
        <fullName evidence="1">Flagellar motor switch protein FliM</fullName>
    </submittedName>
</protein>